<evidence type="ECO:0000259" key="1">
    <source>
        <dbReference type="Pfam" id="PF07238"/>
    </source>
</evidence>
<dbReference type="InterPro" id="IPR009875">
    <property type="entry name" value="PilZ_domain"/>
</dbReference>
<organism evidence="2 3">
    <name type="scientific">Pseudomonas segetis</name>
    <dbReference type="NCBI Taxonomy" id="298908"/>
    <lineage>
        <taxon>Bacteria</taxon>
        <taxon>Pseudomonadati</taxon>
        <taxon>Pseudomonadota</taxon>
        <taxon>Gammaproteobacteria</taxon>
        <taxon>Pseudomonadales</taxon>
        <taxon>Pseudomonadaceae</taxon>
        <taxon>Pseudomonas</taxon>
    </lineage>
</organism>
<reference evidence="3" key="1">
    <citation type="submission" date="2017-06" db="EMBL/GenBank/DDBJ databases">
        <authorList>
            <person name="Varghese N."/>
            <person name="Submissions S."/>
        </authorList>
    </citation>
    <scope>NUCLEOTIDE SEQUENCE [LARGE SCALE GENOMIC DNA]</scope>
    <source>
        <strain evidence="3">CIP 108523</strain>
    </source>
</reference>
<accession>A0A239CN07</accession>
<dbReference type="GO" id="GO:0035438">
    <property type="term" value="F:cyclic-di-GMP binding"/>
    <property type="evidence" value="ECO:0007669"/>
    <property type="project" value="InterPro"/>
</dbReference>
<protein>
    <submittedName>
        <fullName evidence="2">PilZ domain-containing protein</fullName>
    </submittedName>
</protein>
<dbReference type="SUPFAM" id="SSF141371">
    <property type="entry name" value="PilZ domain-like"/>
    <property type="match status" value="1"/>
</dbReference>
<dbReference type="AlphaFoldDB" id="A0A239CN07"/>
<dbReference type="Proteomes" id="UP000242915">
    <property type="component" value="Unassembled WGS sequence"/>
</dbReference>
<feature type="domain" description="PilZ" evidence="1">
    <location>
        <begin position="94"/>
        <end position="189"/>
    </location>
</feature>
<dbReference type="RefSeq" id="WP_089359504.1">
    <property type="nucleotide sequence ID" value="NZ_FZOG01000002.1"/>
</dbReference>
<evidence type="ECO:0000313" key="2">
    <source>
        <dbReference type="EMBL" id="SNS21329.1"/>
    </source>
</evidence>
<gene>
    <name evidence="2" type="ORF">SAMN05216255_1796</name>
</gene>
<dbReference type="Pfam" id="PF07238">
    <property type="entry name" value="PilZ"/>
    <property type="match status" value="1"/>
</dbReference>
<dbReference type="EMBL" id="FZOG01000002">
    <property type="protein sequence ID" value="SNS21329.1"/>
    <property type="molecule type" value="Genomic_DNA"/>
</dbReference>
<proteinExistence type="predicted"/>
<keyword evidence="3" id="KW-1185">Reference proteome</keyword>
<sequence>MQDPVLLTDDELEFIQHLYNRPAAKQPGALSVQIDLEESLKDLLSNYANVEKLTIDARFANQRMIFTPFVSEDAQHNQHLELGTPQIFDESGTDRRAWRLPLTPPIELRNLNGSATGLLVHELSLNGLLIEQPANRKAPTQFSLLLPLGEQKPISVKGQFVRRATKRHLAYQLEAMDSLSSERLQQFLYLQHRALYPQAHPE</sequence>
<evidence type="ECO:0000313" key="3">
    <source>
        <dbReference type="Proteomes" id="UP000242915"/>
    </source>
</evidence>
<dbReference type="Gene3D" id="2.40.10.220">
    <property type="entry name" value="predicted glycosyltransferase like domains"/>
    <property type="match status" value="1"/>
</dbReference>
<name>A0A239CN07_9PSED</name>